<reference evidence="3 4" key="1">
    <citation type="submission" date="2016-10" db="EMBL/GenBank/DDBJ databases">
        <authorList>
            <person name="de Groot N.N."/>
        </authorList>
    </citation>
    <scope>NUCLEOTIDE SEQUENCE [LARGE SCALE GENOMIC DNA]</scope>
    <source>
        <strain evidence="3 4">DSM 22126</strain>
    </source>
</reference>
<dbReference type="SUPFAM" id="SSF101478">
    <property type="entry name" value="ADP-ribosylglycohydrolase"/>
    <property type="match status" value="1"/>
</dbReference>
<keyword evidence="4" id="KW-1185">Reference proteome</keyword>
<keyword evidence="3" id="KW-0378">Hydrolase</keyword>
<dbReference type="RefSeq" id="WP_172829074.1">
    <property type="nucleotide sequence ID" value="NZ_LT629776.1"/>
</dbReference>
<dbReference type="GO" id="GO:0046872">
    <property type="term" value="F:metal ion binding"/>
    <property type="evidence" value="ECO:0007669"/>
    <property type="project" value="UniProtKB-KW"/>
</dbReference>
<organism evidence="3 4">
    <name type="scientific">Paraoerskovia marina</name>
    <dbReference type="NCBI Taxonomy" id="545619"/>
    <lineage>
        <taxon>Bacteria</taxon>
        <taxon>Bacillati</taxon>
        <taxon>Actinomycetota</taxon>
        <taxon>Actinomycetes</taxon>
        <taxon>Micrococcales</taxon>
        <taxon>Cellulomonadaceae</taxon>
        <taxon>Paraoerskovia</taxon>
    </lineage>
</organism>
<gene>
    <name evidence="3" type="ORF">SAMN04489860_2595</name>
</gene>
<feature type="binding site" evidence="1">
    <location>
        <position position="255"/>
    </location>
    <ligand>
        <name>Mg(2+)</name>
        <dbReference type="ChEBI" id="CHEBI:18420"/>
        <label>1</label>
    </ligand>
</feature>
<evidence type="ECO:0000256" key="1">
    <source>
        <dbReference type="PIRSR" id="PIRSR605502-1"/>
    </source>
</evidence>
<keyword evidence="1" id="KW-0460">Magnesium</keyword>
<feature type="binding site" evidence="1">
    <location>
        <position position="253"/>
    </location>
    <ligand>
        <name>Mg(2+)</name>
        <dbReference type="ChEBI" id="CHEBI:18420"/>
        <label>1</label>
    </ligand>
</feature>
<protein>
    <submittedName>
        <fullName evidence="3">ADP-ribosylglycohydrolase</fullName>
    </submittedName>
</protein>
<dbReference type="InterPro" id="IPR036705">
    <property type="entry name" value="Ribosyl_crysJ1_sf"/>
</dbReference>
<proteinExistence type="predicted"/>
<dbReference type="AlphaFoldDB" id="A0A1H1VTK3"/>
<name>A0A1H1VTK3_9CELL</name>
<feature type="binding site" evidence="1">
    <location>
        <position position="47"/>
    </location>
    <ligand>
        <name>Mg(2+)</name>
        <dbReference type="ChEBI" id="CHEBI:18420"/>
        <label>1</label>
    </ligand>
</feature>
<dbReference type="Gene3D" id="1.10.4080.10">
    <property type="entry name" value="ADP-ribosylation/Crystallin J1"/>
    <property type="match status" value="1"/>
</dbReference>
<feature type="binding site" evidence="1">
    <location>
        <position position="48"/>
    </location>
    <ligand>
        <name>Mg(2+)</name>
        <dbReference type="ChEBI" id="CHEBI:18420"/>
        <label>1</label>
    </ligand>
</feature>
<sequence>MSYKDKIMGCWMGKAVGGTLGQTFEGLDGPLDATFYEPVPTEMVPNDDLDLQVLYACVLDKQEAPIVDRHVLASAWRDHVEFPWNEYGVGMRNLAEGIAPPFTGSFDNWFTCGEGAAIRSELWACLAPGAPDLAAAYSYEDACFDHDGDGIWAPVFLARLQSLAFIESDPDKLIDGALAGVPSDSEISHVVIRARELVRSGRHWQSSRAAIVAEFGNSDFTDVRVNTGFVIIGWLTGNDFEERICITNNCGADTDSSTATIGALLGILDPNCIPERWLAPIGRDLVLNEEITGISPPPTLDEFTDLVVDLAERLGGREPEPTATEFDPAAHRIAVDIAWTNTAHESWELRDLSELPPEGSGIPKLRQPWQPAALAGTWTRISRDDFEDRILMVRLRYDARGRENVRLMFNTTEHFRIWNDGEYLHGSQGTQRMFPAPHMAPVGQFIDFAAEPGVHELVVAVTRPPENRPLGEWVIALVEGDSKLWIENAFRISGHEPAADAATFPSPSPNRRLSINEDHTAR</sequence>
<feature type="region of interest" description="Disordered" evidence="2">
    <location>
        <begin position="498"/>
        <end position="522"/>
    </location>
</feature>
<dbReference type="Pfam" id="PF03747">
    <property type="entry name" value="ADP_ribosyl_GH"/>
    <property type="match status" value="1"/>
</dbReference>
<keyword evidence="1" id="KW-0479">Metal-binding</keyword>
<dbReference type="GO" id="GO:0016787">
    <property type="term" value="F:hydrolase activity"/>
    <property type="evidence" value="ECO:0007669"/>
    <property type="project" value="UniProtKB-KW"/>
</dbReference>
<dbReference type="InterPro" id="IPR005502">
    <property type="entry name" value="Ribosyl_crysJ1"/>
</dbReference>
<accession>A0A1H1VTK3</accession>
<dbReference type="STRING" id="545619.SAMN04489860_2595"/>
<evidence type="ECO:0000313" key="3">
    <source>
        <dbReference type="EMBL" id="SDS87596.1"/>
    </source>
</evidence>
<comment type="cofactor">
    <cofactor evidence="1">
        <name>Mg(2+)</name>
        <dbReference type="ChEBI" id="CHEBI:18420"/>
    </cofactor>
    <text evidence="1">Binds 2 magnesium ions per subunit.</text>
</comment>
<dbReference type="Proteomes" id="UP000185663">
    <property type="component" value="Chromosome I"/>
</dbReference>
<dbReference type="EMBL" id="LT629776">
    <property type="protein sequence ID" value="SDS87596.1"/>
    <property type="molecule type" value="Genomic_DNA"/>
</dbReference>
<evidence type="ECO:0000256" key="2">
    <source>
        <dbReference type="SAM" id="MobiDB-lite"/>
    </source>
</evidence>
<evidence type="ECO:0000313" key="4">
    <source>
        <dbReference type="Proteomes" id="UP000185663"/>
    </source>
</evidence>
<feature type="binding site" evidence="1">
    <location>
        <position position="256"/>
    </location>
    <ligand>
        <name>Mg(2+)</name>
        <dbReference type="ChEBI" id="CHEBI:18420"/>
        <label>1</label>
    </ligand>
</feature>